<evidence type="ECO:0000256" key="7">
    <source>
        <dbReference type="RuleBase" id="RU003887"/>
    </source>
</evidence>
<feature type="domain" description="RNA-binding S4" evidence="8">
    <location>
        <begin position="1"/>
        <end position="62"/>
    </location>
</feature>
<dbReference type="InterPro" id="IPR002942">
    <property type="entry name" value="S4_RNA-bd"/>
</dbReference>
<keyword evidence="2 6" id="KW-0694">RNA-binding</keyword>
<dbReference type="InterPro" id="IPR018496">
    <property type="entry name" value="PsdUridine_synth_RsuA/RluB_CS"/>
</dbReference>
<dbReference type="InterPro" id="IPR020103">
    <property type="entry name" value="PsdUridine_synth_cat_dom_sf"/>
</dbReference>
<evidence type="ECO:0000256" key="4">
    <source>
        <dbReference type="ARBA" id="ARBA00036749"/>
    </source>
</evidence>
<comment type="caution">
    <text evidence="9">The sequence shown here is derived from an EMBL/GenBank/DDBJ whole genome shotgun (WGS) entry which is preliminary data.</text>
</comment>
<keyword evidence="3 7" id="KW-0413">Isomerase</keyword>
<dbReference type="PROSITE" id="PS50889">
    <property type="entry name" value="S4"/>
    <property type="match status" value="1"/>
</dbReference>
<dbReference type="Gene3D" id="3.10.290.10">
    <property type="entry name" value="RNA-binding S4 domain"/>
    <property type="match status" value="1"/>
</dbReference>
<dbReference type="InterPro" id="IPR006145">
    <property type="entry name" value="PsdUridine_synth_RsuA/RluA"/>
</dbReference>
<dbReference type="CDD" id="cd02553">
    <property type="entry name" value="PseudoU_synth_RsuA"/>
    <property type="match status" value="1"/>
</dbReference>
<evidence type="ECO:0000256" key="1">
    <source>
        <dbReference type="ARBA" id="ARBA00008348"/>
    </source>
</evidence>
<dbReference type="PANTHER" id="PTHR47683">
    <property type="entry name" value="PSEUDOURIDINE SYNTHASE FAMILY PROTEIN-RELATED"/>
    <property type="match status" value="1"/>
</dbReference>
<reference evidence="9 10" key="1">
    <citation type="submission" date="2022-01" db="EMBL/GenBank/DDBJ databases">
        <title>Whole genome-based taxonomy of the Shewanellaceae.</title>
        <authorList>
            <person name="Martin-Rodriguez A.J."/>
        </authorList>
    </citation>
    <scope>NUCLEOTIDE SEQUENCE [LARGE SCALE GENOMIC DNA]</scope>
    <source>
        <strain evidence="9 10">DSM 21332</strain>
    </source>
</reference>
<dbReference type="Proteomes" id="UP001202831">
    <property type="component" value="Unassembled WGS sequence"/>
</dbReference>
<dbReference type="InterPro" id="IPR042092">
    <property type="entry name" value="PsdUridine_s_RsuA/RluB/E/F_cat"/>
</dbReference>
<dbReference type="GO" id="GO:0160136">
    <property type="term" value="F:16S rRNA pseudouridine(516) synthase activity"/>
    <property type="evidence" value="ECO:0007669"/>
    <property type="project" value="UniProtKB-EC"/>
</dbReference>
<gene>
    <name evidence="9" type="primary">rsuA</name>
    <name evidence="9" type="ORF">L2725_19075</name>
</gene>
<dbReference type="Gene3D" id="3.30.70.1560">
    <property type="entry name" value="Alpha-L RNA-binding motif"/>
    <property type="match status" value="1"/>
</dbReference>
<dbReference type="SMART" id="SM00363">
    <property type="entry name" value="S4"/>
    <property type="match status" value="1"/>
</dbReference>
<dbReference type="SUPFAM" id="SSF55120">
    <property type="entry name" value="Pseudouridine synthase"/>
    <property type="match status" value="1"/>
</dbReference>
<evidence type="ECO:0000256" key="6">
    <source>
        <dbReference type="PROSITE-ProRule" id="PRU00182"/>
    </source>
</evidence>
<dbReference type="InterPro" id="IPR036986">
    <property type="entry name" value="S4_RNA-bd_sf"/>
</dbReference>
<dbReference type="NCBIfam" id="TIGR00093">
    <property type="entry name" value="pseudouridine synthase"/>
    <property type="match status" value="1"/>
</dbReference>
<dbReference type="InterPro" id="IPR020094">
    <property type="entry name" value="TruA/RsuA/RluB/E/F_N"/>
</dbReference>
<evidence type="ECO:0000256" key="2">
    <source>
        <dbReference type="ARBA" id="ARBA00022884"/>
    </source>
</evidence>
<comment type="similarity">
    <text evidence="1 7">Belongs to the pseudouridine synthase RsuA family.</text>
</comment>
<evidence type="ECO:0000256" key="5">
    <source>
        <dbReference type="ARBA" id="ARBA00037590"/>
    </source>
</evidence>
<comment type="function">
    <text evidence="5">Responsible for synthesis of pseudouridine from uracil-516 in 16S ribosomal RNA.</text>
</comment>
<dbReference type="PROSITE" id="PS01149">
    <property type="entry name" value="PSI_RSU"/>
    <property type="match status" value="1"/>
</dbReference>
<sequence>MRLDKFICEATYLTRSQAKKAMHRGEVFCDGVMVKDPSFKVKEDTRVTLDGEELSLIGLRYLMMHKPEGVICSTQDEEYQCVISLLDIEKPELLRIAGRLDVDTTGLVLMTDDGQWSHQITSPKKACGKRYRVEVADPLTEEVVAQFEQGIMLNGEDEPTRPAKLEILSANEALLTIVEGKYHQVKRMFGAIGNKVVGLHRESVGHIELDADMEPGEWRYLTEAEIASVKGNKA</sequence>
<dbReference type="InterPro" id="IPR050343">
    <property type="entry name" value="RsuA_PseudoU_synthase"/>
</dbReference>
<proteinExistence type="inferred from homology"/>
<comment type="catalytic activity">
    <reaction evidence="4">
        <text>uridine(516) in 16S rRNA = pseudouridine(516) in 16S rRNA</text>
        <dbReference type="Rhea" id="RHEA:38867"/>
        <dbReference type="Rhea" id="RHEA-COMP:10089"/>
        <dbReference type="Rhea" id="RHEA-COMP:10090"/>
        <dbReference type="ChEBI" id="CHEBI:65314"/>
        <dbReference type="ChEBI" id="CHEBI:65315"/>
        <dbReference type="EC" id="5.4.99.19"/>
    </reaction>
</comment>
<dbReference type="SUPFAM" id="SSF55174">
    <property type="entry name" value="Alpha-L RNA-binding motif"/>
    <property type="match status" value="1"/>
</dbReference>
<dbReference type="Pfam" id="PF00849">
    <property type="entry name" value="PseudoU_synth_2"/>
    <property type="match status" value="1"/>
</dbReference>
<evidence type="ECO:0000256" key="3">
    <source>
        <dbReference type="ARBA" id="ARBA00023235"/>
    </source>
</evidence>
<name>A0ABT0NDJ5_9GAMM</name>
<dbReference type="CDD" id="cd00165">
    <property type="entry name" value="S4"/>
    <property type="match status" value="1"/>
</dbReference>
<dbReference type="EC" id="5.4.99.-" evidence="7"/>
<dbReference type="Pfam" id="PF01479">
    <property type="entry name" value="S4"/>
    <property type="match status" value="1"/>
</dbReference>
<dbReference type="NCBIfam" id="NF008097">
    <property type="entry name" value="PRK10839.1"/>
    <property type="match status" value="1"/>
</dbReference>
<dbReference type="InterPro" id="IPR000748">
    <property type="entry name" value="PsdUridine_synth_RsuA/RluB/E/F"/>
</dbReference>
<accession>A0ABT0NDJ5</accession>
<organism evidence="9 10">
    <name type="scientific">Shewanella corallii</name>
    <dbReference type="NCBI Taxonomy" id="560080"/>
    <lineage>
        <taxon>Bacteria</taxon>
        <taxon>Pseudomonadati</taxon>
        <taxon>Pseudomonadota</taxon>
        <taxon>Gammaproteobacteria</taxon>
        <taxon>Alteromonadales</taxon>
        <taxon>Shewanellaceae</taxon>
        <taxon>Shewanella</taxon>
    </lineage>
</organism>
<evidence type="ECO:0000313" key="10">
    <source>
        <dbReference type="Proteomes" id="UP001202831"/>
    </source>
</evidence>
<evidence type="ECO:0000259" key="8">
    <source>
        <dbReference type="SMART" id="SM00363"/>
    </source>
</evidence>
<dbReference type="EMBL" id="JAKIKT010000009">
    <property type="protein sequence ID" value="MCL2915847.1"/>
    <property type="molecule type" value="Genomic_DNA"/>
</dbReference>
<dbReference type="PANTHER" id="PTHR47683:SF4">
    <property type="entry name" value="PSEUDOURIDINE SYNTHASE"/>
    <property type="match status" value="1"/>
</dbReference>
<evidence type="ECO:0000313" key="9">
    <source>
        <dbReference type="EMBL" id="MCL2915847.1"/>
    </source>
</evidence>
<dbReference type="Gene3D" id="3.30.70.580">
    <property type="entry name" value="Pseudouridine synthase I, catalytic domain, N-terminal subdomain"/>
    <property type="match status" value="1"/>
</dbReference>
<dbReference type="RefSeq" id="WP_249250407.1">
    <property type="nucleotide sequence ID" value="NZ_JAKIKT010000009.1"/>
</dbReference>
<keyword evidence="10" id="KW-1185">Reference proteome</keyword>
<protein>
    <recommendedName>
        <fullName evidence="7">Pseudouridine synthase</fullName>
        <ecNumber evidence="7">5.4.99.-</ecNumber>
    </recommendedName>
</protein>